<comment type="caution">
    <text evidence="2">The sequence shown here is derived from an EMBL/GenBank/DDBJ whole genome shotgun (WGS) entry which is preliminary data.</text>
</comment>
<dbReference type="InterPro" id="IPR010982">
    <property type="entry name" value="Lambda_DNA-bd_dom_sf"/>
</dbReference>
<reference evidence="2 3" key="1">
    <citation type="submission" date="2024-06" db="EMBL/GenBank/DDBJ databases">
        <title>The Natural Products Discovery Center: Release of the First 8490 Sequenced Strains for Exploring Actinobacteria Biosynthetic Diversity.</title>
        <authorList>
            <person name="Kalkreuter E."/>
            <person name="Kautsar S.A."/>
            <person name="Yang D."/>
            <person name="Bader C.D."/>
            <person name="Teijaro C.N."/>
            <person name="Fluegel L."/>
            <person name="Davis C.M."/>
            <person name="Simpson J.R."/>
            <person name="Lauterbach L."/>
            <person name="Steele A.D."/>
            <person name="Gui C."/>
            <person name="Meng S."/>
            <person name="Li G."/>
            <person name="Viehrig K."/>
            <person name="Ye F."/>
            <person name="Su P."/>
            <person name="Kiefer A.F."/>
            <person name="Nichols A."/>
            <person name="Cepeda A.J."/>
            <person name="Yan W."/>
            <person name="Fan B."/>
            <person name="Jiang Y."/>
            <person name="Adhikari A."/>
            <person name="Zheng C.-J."/>
            <person name="Schuster L."/>
            <person name="Cowan T.M."/>
            <person name="Smanski M.J."/>
            <person name="Chevrette M.G."/>
            <person name="De Carvalho L.P.S."/>
            <person name="Shen B."/>
        </authorList>
    </citation>
    <scope>NUCLEOTIDE SEQUENCE [LARGE SCALE GENOMIC DNA]</scope>
    <source>
        <strain evidence="2 3">NPDC048946</strain>
    </source>
</reference>
<accession>A0ABV3DBL4</accession>
<dbReference type="InterPro" id="IPR043917">
    <property type="entry name" value="DUF5753"/>
</dbReference>
<name>A0ABV3DBL4_9ACTN</name>
<evidence type="ECO:0000313" key="2">
    <source>
        <dbReference type="EMBL" id="MEU8133141.1"/>
    </source>
</evidence>
<dbReference type="SUPFAM" id="SSF47413">
    <property type="entry name" value="lambda repressor-like DNA-binding domains"/>
    <property type="match status" value="1"/>
</dbReference>
<evidence type="ECO:0000259" key="1">
    <source>
        <dbReference type="PROSITE" id="PS50943"/>
    </source>
</evidence>
<dbReference type="Gene3D" id="1.10.260.40">
    <property type="entry name" value="lambda repressor-like DNA-binding domains"/>
    <property type="match status" value="1"/>
</dbReference>
<dbReference type="EMBL" id="JBEZFP010000011">
    <property type="protein sequence ID" value="MEU8133141.1"/>
    <property type="molecule type" value="Genomic_DNA"/>
</dbReference>
<gene>
    <name evidence="2" type="ORF">AB0C36_06490</name>
</gene>
<dbReference type="RefSeq" id="WP_358350119.1">
    <property type="nucleotide sequence ID" value="NZ_JBEZFP010000011.1"/>
</dbReference>
<evidence type="ECO:0000313" key="3">
    <source>
        <dbReference type="Proteomes" id="UP001551482"/>
    </source>
</evidence>
<organism evidence="2 3">
    <name type="scientific">Streptodolium elevatio</name>
    <dbReference type="NCBI Taxonomy" id="3157996"/>
    <lineage>
        <taxon>Bacteria</taxon>
        <taxon>Bacillati</taxon>
        <taxon>Actinomycetota</taxon>
        <taxon>Actinomycetes</taxon>
        <taxon>Kitasatosporales</taxon>
        <taxon>Streptomycetaceae</taxon>
        <taxon>Streptodolium</taxon>
    </lineage>
</organism>
<dbReference type="PROSITE" id="PS50943">
    <property type="entry name" value="HTH_CROC1"/>
    <property type="match status" value="1"/>
</dbReference>
<dbReference type="Pfam" id="PF13560">
    <property type="entry name" value="HTH_31"/>
    <property type="match status" value="1"/>
</dbReference>
<proteinExistence type="predicted"/>
<feature type="domain" description="HTH cro/C1-type" evidence="1">
    <location>
        <begin position="18"/>
        <end position="72"/>
    </location>
</feature>
<sequence>MATDSQHTLKRKRLGYELRRLREEREISRNAAAKAIKGDPTKISRMELARAYVSPHDLEALCRLYEVPPQLQFELAQLIVDKRPRHWWREHDAVMNTHLTEFVALEDEAAEEREYQPLVIGGLLQTAEYSSVIMATGLLALGADQIESLSAVRRGRQRRLFDEPVLRYHGIVTEAALHFEIGGPEVMRAQLLHVVEMARLPNVTVQVVPFSAGRQAAHSGGFVTLGFTRPGDPAVAFLEGIGGMISRDSEREVRRLERLFTSIEAAALSPEDTIALLLERAESQ</sequence>
<keyword evidence="3" id="KW-1185">Reference proteome</keyword>
<dbReference type="Pfam" id="PF19054">
    <property type="entry name" value="DUF5753"/>
    <property type="match status" value="1"/>
</dbReference>
<dbReference type="InterPro" id="IPR001387">
    <property type="entry name" value="Cro/C1-type_HTH"/>
</dbReference>
<protein>
    <submittedName>
        <fullName evidence="2">DUF5753 domain-containing protein</fullName>
    </submittedName>
</protein>
<dbReference type="Proteomes" id="UP001551482">
    <property type="component" value="Unassembled WGS sequence"/>
</dbReference>
<dbReference type="SMART" id="SM00530">
    <property type="entry name" value="HTH_XRE"/>
    <property type="match status" value="1"/>
</dbReference>